<evidence type="ECO:0000256" key="5">
    <source>
        <dbReference type="ARBA" id="ARBA00022691"/>
    </source>
</evidence>
<dbReference type="InterPro" id="IPR025714">
    <property type="entry name" value="Methyltranfer_dom"/>
</dbReference>
<dbReference type="InterPro" id="IPR006365">
    <property type="entry name" value="Cbl_synth_CobL"/>
</dbReference>
<keyword evidence="4 8" id="KW-0808">Transferase</keyword>
<keyword evidence="3 8" id="KW-0489">Methyltransferase</keyword>
<dbReference type="InterPro" id="IPR000878">
    <property type="entry name" value="4pyrrol_Mease"/>
</dbReference>
<evidence type="ECO:0000259" key="6">
    <source>
        <dbReference type="Pfam" id="PF00590"/>
    </source>
</evidence>
<dbReference type="Pfam" id="PF13847">
    <property type="entry name" value="Methyltransf_31"/>
    <property type="match status" value="1"/>
</dbReference>
<dbReference type="EMBL" id="CP001087">
    <property type="protein sequence ID" value="ACN13351.1"/>
    <property type="molecule type" value="Genomic_DNA"/>
</dbReference>
<dbReference type="InterPro" id="IPR012818">
    <property type="entry name" value="CbiE"/>
</dbReference>
<dbReference type="InterPro" id="IPR035996">
    <property type="entry name" value="4pyrrol_Methylase_sf"/>
</dbReference>
<evidence type="ECO:0000313" key="8">
    <source>
        <dbReference type="EMBL" id="ACN13351.1"/>
    </source>
</evidence>
<dbReference type="STRING" id="177437.HRM2_02290"/>
<dbReference type="GO" id="GO:0008276">
    <property type="term" value="F:protein methyltransferase activity"/>
    <property type="evidence" value="ECO:0007669"/>
    <property type="project" value="InterPro"/>
</dbReference>
<dbReference type="InterPro" id="IPR050714">
    <property type="entry name" value="Cobalamin_biosynth_MTase"/>
</dbReference>
<dbReference type="HOGENOM" id="CLU_031955_1_2_7"/>
<keyword evidence="5" id="KW-0949">S-adenosyl-L-methionine</keyword>
<dbReference type="InterPro" id="IPR014776">
    <property type="entry name" value="4pyrrole_Mease_sub2"/>
</dbReference>
<name>C0QFF5_DESAH</name>
<dbReference type="Gene3D" id="3.30.950.10">
    <property type="entry name" value="Methyltransferase, Cobalt-precorrin-4 Transmethylase, Domain 2"/>
    <property type="match status" value="1"/>
</dbReference>
<proteinExistence type="predicted"/>
<dbReference type="NCBIfam" id="TIGR02467">
    <property type="entry name" value="CbiE"/>
    <property type="match status" value="1"/>
</dbReference>
<protein>
    <submittedName>
        <fullName evidence="8">CobL</fullName>
        <ecNumber evidence="8">2.1.1.132</ecNumber>
    </submittedName>
</protein>
<dbReference type="Gene3D" id="3.40.1010.10">
    <property type="entry name" value="Cobalt-precorrin-4 Transmethylase, Domain 1"/>
    <property type="match status" value="1"/>
</dbReference>
<keyword evidence="9" id="KW-1185">Reference proteome</keyword>
<dbReference type="SUPFAM" id="SSF53335">
    <property type="entry name" value="S-adenosyl-L-methionine-dependent methyltransferases"/>
    <property type="match status" value="1"/>
</dbReference>
<evidence type="ECO:0000256" key="4">
    <source>
        <dbReference type="ARBA" id="ARBA00022679"/>
    </source>
</evidence>
<evidence type="ECO:0000256" key="2">
    <source>
        <dbReference type="ARBA" id="ARBA00022573"/>
    </source>
</evidence>
<organism evidence="8 9">
    <name type="scientific">Desulforapulum autotrophicum (strain ATCC 43914 / DSM 3382 / VKM B-1955 / HRM2)</name>
    <name type="common">Desulfobacterium autotrophicum</name>
    <dbReference type="NCBI Taxonomy" id="177437"/>
    <lineage>
        <taxon>Bacteria</taxon>
        <taxon>Pseudomonadati</taxon>
        <taxon>Thermodesulfobacteriota</taxon>
        <taxon>Desulfobacteria</taxon>
        <taxon>Desulfobacterales</taxon>
        <taxon>Desulfobacteraceae</taxon>
        <taxon>Desulforapulum</taxon>
    </lineage>
</organism>
<dbReference type="InterPro" id="IPR029063">
    <property type="entry name" value="SAM-dependent_MTases_sf"/>
</dbReference>
<dbReference type="NCBIfam" id="TIGR02469">
    <property type="entry name" value="CbiT"/>
    <property type="match status" value="1"/>
</dbReference>
<dbReference type="CDD" id="cd02440">
    <property type="entry name" value="AdoMet_MTases"/>
    <property type="match status" value="1"/>
</dbReference>
<dbReference type="AlphaFoldDB" id="C0QFF5"/>
<gene>
    <name evidence="8" type="primary">cobL</name>
    <name evidence="8" type="ordered locus">HRM2_02290</name>
</gene>
<dbReference type="InterPro" id="IPR014777">
    <property type="entry name" value="4pyrrole_Mease_sub1"/>
</dbReference>
<keyword evidence="2" id="KW-0169">Cobalamin biosynthesis</keyword>
<dbReference type="PIRSF" id="PIRSF036428">
    <property type="entry name" value="CobL"/>
    <property type="match status" value="1"/>
</dbReference>
<evidence type="ECO:0000259" key="7">
    <source>
        <dbReference type="Pfam" id="PF13847"/>
    </source>
</evidence>
<evidence type="ECO:0000256" key="3">
    <source>
        <dbReference type="ARBA" id="ARBA00022603"/>
    </source>
</evidence>
<dbReference type="eggNOG" id="COG2241">
    <property type="taxonomic scope" value="Bacteria"/>
</dbReference>
<reference evidence="8 9" key="1">
    <citation type="journal article" date="2009" name="Environ. Microbiol.">
        <title>Genome sequence of Desulfobacterium autotrophicum HRM2, a marine sulfate reducer oxidizing organic carbon completely to carbon dioxide.</title>
        <authorList>
            <person name="Strittmatter A.W."/>
            <person name="Liesegang H."/>
            <person name="Rabus R."/>
            <person name="Decker I."/>
            <person name="Amann J."/>
            <person name="Andres S."/>
            <person name="Henne A."/>
            <person name="Fricke W.F."/>
            <person name="Martinez-Arias R."/>
            <person name="Bartels D."/>
            <person name="Goesmann A."/>
            <person name="Krause L."/>
            <person name="Puehler A."/>
            <person name="Klenk H.P."/>
            <person name="Richter M."/>
            <person name="Schuler M."/>
            <person name="Gloeckner F.O."/>
            <person name="Meyerdierks A."/>
            <person name="Gottschalk G."/>
            <person name="Amann R."/>
        </authorList>
    </citation>
    <scope>NUCLEOTIDE SEQUENCE [LARGE SCALE GENOMIC DNA]</scope>
    <source>
        <strain evidence="9">ATCC 43914 / DSM 3382 / HRM2</strain>
    </source>
</reference>
<dbReference type="OrthoDB" id="9787825at2"/>
<dbReference type="InterPro" id="IPR014008">
    <property type="entry name" value="Cbl_synth_MTase_CbiT"/>
</dbReference>
<dbReference type="RefSeq" id="WP_012662600.1">
    <property type="nucleotide sequence ID" value="NC_012108.1"/>
</dbReference>
<accession>C0QFF5</accession>
<dbReference type="Proteomes" id="UP000000442">
    <property type="component" value="Chromosome"/>
</dbReference>
<dbReference type="PANTHER" id="PTHR43182:SF1">
    <property type="entry name" value="COBALT-PRECORRIN-7 C(5)-METHYLTRANSFERASE"/>
    <property type="match status" value="1"/>
</dbReference>
<dbReference type="CDD" id="cd11644">
    <property type="entry name" value="Precorrin-6Y-MT"/>
    <property type="match status" value="1"/>
</dbReference>
<dbReference type="eggNOG" id="COG2242">
    <property type="taxonomic scope" value="Bacteria"/>
</dbReference>
<evidence type="ECO:0000256" key="1">
    <source>
        <dbReference type="ARBA" id="ARBA00004953"/>
    </source>
</evidence>
<dbReference type="Pfam" id="PF00590">
    <property type="entry name" value="TP_methylase"/>
    <property type="match status" value="1"/>
</dbReference>
<evidence type="ECO:0000313" key="9">
    <source>
        <dbReference type="Proteomes" id="UP000000442"/>
    </source>
</evidence>
<dbReference type="SUPFAM" id="SSF53790">
    <property type="entry name" value="Tetrapyrrole methylase"/>
    <property type="match status" value="1"/>
</dbReference>
<dbReference type="GO" id="GO:0046025">
    <property type="term" value="F:precorrin-6Y C5,15-methyltransferase (decarboxylating) activity"/>
    <property type="evidence" value="ECO:0007669"/>
    <property type="project" value="UniProtKB-EC"/>
</dbReference>
<feature type="domain" description="Methyltransferase" evidence="7">
    <location>
        <begin position="258"/>
        <end position="361"/>
    </location>
</feature>
<sequence>MMGVEIIGMGLSEHDLTSYHRQIIEKADLLVGGRRHLEIFHSLNKASLTITGKIDNVVTAIKQRMADERIVVLASGDPLFFGIGSTLVQALGQASVTIYPNISSLGAAFSAIKEPWHDALLISLHGREPRDLMAMFTTCNKIGILTDHTRTPGWIADRLIENNLTGFRLCVLERLGSTDQTISWHEDMAAVANIEFAMPNVVILKGKKEPCHGRPKQSSCPLLWPGMPDTMFVHERGLITKSEVRSISISKLRLWAKDHVVWDLGAGSGSVGIEAALFVPRGKVVAVEKNASRISDIRANRQQFQANNLSVVQGNTLDVMVDLPDPDRIFIGGGGQDLLKIVEQAGRRLKSKGVMVVNTVLIQHTTPVLDLLRQMGFAAELVQIQVSKSKPMPVGERLAALNPVWIISGEKTKGNHQP</sequence>
<dbReference type="GO" id="GO:0032259">
    <property type="term" value="P:methylation"/>
    <property type="evidence" value="ECO:0007669"/>
    <property type="project" value="UniProtKB-KW"/>
</dbReference>
<comment type="pathway">
    <text evidence="1">Cofactor biosynthesis; adenosylcobalamin biosynthesis.</text>
</comment>
<dbReference type="Gene3D" id="3.40.50.150">
    <property type="entry name" value="Vaccinia Virus protein VP39"/>
    <property type="match status" value="1"/>
</dbReference>
<dbReference type="KEGG" id="dat:HRM2_02290"/>
<dbReference type="EC" id="2.1.1.132" evidence="8"/>
<dbReference type="GO" id="GO:0009236">
    <property type="term" value="P:cobalamin biosynthetic process"/>
    <property type="evidence" value="ECO:0007669"/>
    <property type="project" value="UniProtKB-UniPathway"/>
</dbReference>
<dbReference type="PANTHER" id="PTHR43182">
    <property type="entry name" value="COBALT-PRECORRIN-6B C(15)-METHYLTRANSFERASE (DECARBOXYLATING)"/>
    <property type="match status" value="1"/>
</dbReference>
<dbReference type="UniPathway" id="UPA00148"/>
<feature type="domain" description="Tetrapyrrole methylase" evidence="6">
    <location>
        <begin position="6"/>
        <end position="182"/>
    </location>
</feature>